<evidence type="ECO:0008006" key="4">
    <source>
        <dbReference type="Google" id="ProtNLM"/>
    </source>
</evidence>
<evidence type="ECO:0000313" key="3">
    <source>
        <dbReference type="Proteomes" id="UP001238163"/>
    </source>
</evidence>
<dbReference type="RefSeq" id="WP_307259136.1">
    <property type="nucleotide sequence ID" value="NZ_JAUSVL010000001.1"/>
</dbReference>
<reference evidence="2" key="1">
    <citation type="submission" date="2023-07" db="EMBL/GenBank/DDBJ databases">
        <title>Genomic Encyclopedia of Type Strains, Phase IV (KMG-IV): sequencing the most valuable type-strain genomes for metagenomic binning, comparative biology and taxonomic classification.</title>
        <authorList>
            <person name="Goeker M."/>
        </authorList>
    </citation>
    <scope>NUCLEOTIDE SEQUENCE</scope>
    <source>
        <strain evidence="2">DSM 24202</strain>
    </source>
</reference>
<comment type="caution">
    <text evidence="2">The sequence shown here is derived from an EMBL/GenBank/DDBJ whole genome shotgun (WGS) entry which is preliminary data.</text>
</comment>
<dbReference type="EMBL" id="JAUSVL010000001">
    <property type="protein sequence ID" value="MDQ0287972.1"/>
    <property type="molecule type" value="Genomic_DNA"/>
</dbReference>
<dbReference type="SUPFAM" id="SSF48403">
    <property type="entry name" value="Ankyrin repeat"/>
    <property type="match status" value="1"/>
</dbReference>
<evidence type="ECO:0000313" key="2">
    <source>
        <dbReference type="EMBL" id="MDQ0287972.1"/>
    </source>
</evidence>
<sequence>MTKRFFAGLLASLLLLTSALRAHDPFAGIKAAGLFRGYRTVLQIDPVLFVPSLWIPPYLLPVALVNRRASVYGLNTGIATPMANKIYGLSCPLLFCKARDMKGISLSGKNTFDRCQGLSVAVWQTIDEINSPALTVALWQECHLENKGVQLGLVNTVIATPYHREAPFADLIPASIYGKIAKDTLHYVQSSVVTIPGNTAQIGIFNSANDGLQIGILNRNPYSWLPYSPLFNFSRPRKSISQRMTVSGLDLATWTTFSYTISGLDSPSQSVSDVTYEAIPDRRFGDVAGTEHFSKHQLGQPQPIHLIQSITEYDQHGDMTRITRVSHHELKLFSNIIKRTSEADRDIVLDSYHKLIAWHDLPDKLRALLDDRSAFFWMRDYQQSMMAKIAAEGGNEPAYVTLAWQTLFSEFVYDCPDTFRNIHLLLKEQGITTPDMLAQHPELLDKLFNDPDDMSLANTTDAILDLFFVRCRFSPNQQDAFGRTPLMRLMQHAARRKHSPLDWQRVLERFNSYSVNWSLADAEGKRYLDYAVAMQVKDMDAVLPRLLNYNNTTLSAANTPGHRLLAYARNIDNIQSLVNQGLDLNAKDAQGRTLLHIRPVMVKELVGLGMDINAKDNEGNTPLVHLLKYVNATGTMLDNQGKSISPADAGNYIKVFTDLQSHP</sequence>
<feature type="chain" id="PRO_5041964230" description="Ankyrin repeat domain-containing protein" evidence="1">
    <location>
        <begin position="23"/>
        <end position="663"/>
    </location>
</feature>
<accession>A0AAE3VCH8</accession>
<evidence type="ECO:0000256" key="1">
    <source>
        <dbReference type="SAM" id="SignalP"/>
    </source>
</evidence>
<protein>
    <recommendedName>
        <fullName evidence="4">Ankyrin repeat domain-containing protein</fullName>
    </recommendedName>
</protein>
<dbReference type="Proteomes" id="UP001238163">
    <property type="component" value="Unassembled WGS sequence"/>
</dbReference>
<keyword evidence="3" id="KW-1185">Reference proteome</keyword>
<organism evidence="2 3">
    <name type="scientific">Oligosphaera ethanolica</name>
    <dbReference type="NCBI Taxonomy" id="760260"/>
    <lineage>
        <taxon>Bacteria</taxon>
        <taxon>Pseudomonadati</taxon>
        <taxon>Lentisphaerota</taxon>
        <taxon>Oligosphaeria</taxon>
        <taxon>Oligosphaerales</taxon>
        <taxon>Oligosphaeraceae</taxon>
        <taxon>Oligosphaera</taxon>
    </lineage>
</organism>
<dbReference type="InterPro" id="IPR036770">
    <property type="entry name" value="Ankyrin_rpt-contain_sf"/>
</dbReference>
<dbReference type="Gene3D" id="1.25.40.20">
    <property type="entry name" value="Ankyrin repeat-containing domain"/>
    <property type="match status" value="2"/>
</dbReference>
<gene>
    <name evidence="2" type="ORF">J3R75_000079</name>
</gene>
<dbReference type="AlphaFoldDB" id="A0AAE3VCH8"/>
<name>A0AAE3VCH8_9BACT</name>
<proteinExistence type="predicted"/>
<keyword evidence="1" id="KW-0732">Signal</keyword>
<feature type="signal peptide" evidence="1">
    <location>
        <begin position="1"/>
        <end position="22"/>
    </location>
</feature>